<evidence type="ECO:0000313" key="3">
    <source>
        <dbReference type="Proteomes" id="UP000806285"/>
    </source>
</evidence>
<dbReference type="Proteomes" id="UP000806285">
    <property type="component" value="Unassembled WGS sequence"/>
</dbReference>
<dbReference type="RefSeq" id="WP_193676645.1">
    <property type="nucleotide sequence ID" value="NZ_JADDIV010000003.1"/>
</dbReference>
<organism evidence="2 3">
    <name type="scientific">Ramlibacter pallidus</name>
    <dbReference type="NCBI Taxonomy" id="2780087"/>
    <lineage>
        <taxon>Bacteria</taxon>
        <taxon>Pseudomonadati</taxon>
        <taxon>Pseudomonadota</taxon>
        <taxon>Betaproteobacteria</taxon>
        <taxon>Burkholderiales</taxon>
        <taxon>Comamonadaceae</taxon>
        <taxon>Ramlibacter</taxon>
    </lineage>
</organism>
<reference evidence="2 3" key="1">
    <citation type="submission" date="2020-10" db="EMBL/GenBank/DDBJ databases">
        <title>Ramlibacter sp. HM2 16S ribosomal RNA gene Genome sequencing and assembly.</title>
        <authorList>
            <person name="Kang M."/>
        </authorList>
    </citation>
    <scope>NUCLEOTIDE SEQUENCE [LARGE SCALE GENOMIC DNA]</scope>
    <source>
        <strain evidence="2 3">HM2</strain>
    </source>
</reference>
<keyword evidence="1" id="KW-0732">Signal</keyword>
<proteinExistence type="predicted"/>
<feature type="signal peptide" evidence="1">
    <location>
        <begin position="1"/>
        <end position="25"/>
    </location>
</feature>
<evidence type="ECO:0000256" key="1">
    <source>
        <dbReference type="SAM" id="SignalP"/>
    </source>
</evidence>
<sequence length="236" mass="25712">MPAFASRFTLSMLLALLLAAASAQAQEAPSKHLAPGFTTRPADSRLLVLPADMELFSISAGGVVEPRADWTDAAQKHFTQALAGQRRKLGATVADLTPAQAEEFHEIVALHKAVADAISLHHDDLRLPTKGKRLDWSLGDAVRPLKERTGADYALFTWMRDSYTSTERKAVLLGMALLGAIPLGGEQVGYASLVDLNTGRVVWFNELNRFWGDLREPQAASETVDALLKNFPPLQQ</sequence>
<gene>
    <name evidence="2" type="ORF">IM787_10645</name>
</gene>
<dbReference type="EMBL" id="JADDIV010000003">
    <property type="protein sequence ID" value="MBE7368027.1"/>
    <property type="molecule type" value="Genomic_DNA"/>
</dbReference>
<evidence type="ECO:0000313" key="2">
    <source>
        <dbReference type="EMBL" id="MBE7368027.1"/>
    </source>
</evidence>
<keyword evidence="3" id="KW-1185">Reference proteome</keyword>
<feature type="chain" id="PRO_5046975321" evidence="1">
    <location>
        <begin position="26"/>
        <end position="236"/>
    </location>
</feature>
<comment type="caution">
    <text evidence="2">The sequence shown here is derived from an EMBL/GenBank/DDBJ whole genome shotgun (WGS) entry which is preliminary data.</text>
</comment>
<accession>A0ABR9S4S5</accession>
<protein>
    <submittedName>
        <fullName evidence="2">Uncharacterized protein</fullName>
    </submittedName>
</protein>
<name>A0ABR9S4S5_9BURK</name>